<organism evidence="2 3">
    <name type="scientific">Prosthecobacter algae</name>
    <dbReference type="NCBI Taxonomy" id="1144682"/>
    <lineage>
        <taxon>Bacteria</taxon>
        <taxon>Pseudomonadati</taxon>
        <taxon>Verrucomicrobiota</taxon>
        <taxon>Verrucomicrobiia</taxon>
        <taxon>Verrucomicrobiales</taxon>
        <taxon>Verrucomicrobiaceae</taxon>
        <taxon>Prosthecobacter</taxon>
    </lineage>
</organism>
<proteinExistence type="predicted"/>
<keyword evidence="3" id="KW-1185">Reference proteome</keyword>
<reference evidence="3" key="1">
    <citation type="journal article" date="2019" name="Int. J. Syst. Evol. Microbiol.">
        <title>The Global Catalogue of Microorganisms (GCM) 10K type strain sequencing project: providing services to taxonomists for standard genome sequencing and annotation.</title>
        <authorList>
            <consortium name="The Broad Institute Genomics Platform"/>
            <consortium name="The Broad Institute Genome Sequencing Center for Infectious Disease"/>
            <person name="Wu L."/>
            <person name="Ma J."/>
        </authorList>
    </citation>
    <scope>NUCLEOTIDE SEQUENCE [LARGE SCALE GENOMIC DNA]</scope>
    <source>
        <strain evidence="3">JCM 18053</strain>
    </source>
</reference>
<dbReference type="EMBL" id="BAABIA010000001">
    <property type="protein sequence ID" value="GAA5134713.1"/>
    <property type="molecule type" value="Genomic_DNA"/>
</dbReference>
<sequence>MSADAFALLGLPPRAALDEDTLQSAYLSATRRAHPDQAGGDATLSADLNAALETLKSPVTRLKHLLDRHSDTPWRAVPLDSALMSLFEKVGPLLQSAQAFLKKKQTATTALAKALLAGEEMRLREALEELGVQIEDAWQQMESQLGPYDARIIAGDVTVWAELQAVQARLAYLFKWRTQIREALLGLML</sequence>
<dbReference type="Proteomes" id="UP001499852">
    <property type="component" value="Unassembled WGS sequence"/>
</dbReference>
<dbReference type="SUPFAM" id="SSF46565">
    <property type="entry name" value="Chaperone J-domain"/>
    <property type="match status" value="1"/>
</dbReference>
<dbReference type="SMART" id="SM00271">
    <property type="entry name" value="DnaJ"/>
    <property type="match status" value="1"/>
</dbReference>
<evidence type="ECO:0000313" key="2">
    <source>
        <dbReference type="EMBL" id="GAA5134713.1"/>
    </source>
</evidence>
<name>A0ABP9NVB0_9BACT</name>
<dbReference type="PROSITE" id="PS50076">
    <property type="entry name" value="DNAJ_2"/>
    <property type="match status" value="1"/>
</dbReference>
<gene>
    <name evidence="2" type="ORF">GCM10023213_06930</name>
</gene>
<dbReference type="CDD" id="cd06257">
    <property type="entry name" value="DnaJ"/>
    <property type="match status" value="1"/>
</dbReference>
<dbReference type="RefSeq" id="WP_345734974.1">
    <property type="nucleotide sequence ID" value="NZ_BAABIA010000001.1"/>
</dbReference>
<dbReference type="InterPro" id="IPR036869">
    <property type="entry name" value="J_dom_sf"/>
</dbReference>
<dbReference type="Gene3D" id="1.10.287.110">
    <property type="entry name" value="DnaJ domain"/>
    <property type="match status" value="1"/>
</dbReference>
<protein>
    <recommendedName>
        <fullName evidence="1">J domain-containing protein</fullName>
    </recommendedName>
</protein>
<accession>A0ABP9NVB0</accession>
<comment type="caution">
    <text evidence="2">The sequence shown here is derived from an EMBL/GenBank/DDBJ whole genome shotgun (WGS) entry which is preliminary data.</text>
</comment>
<feature type="domain" description="J" evidence="1">
    <location>
        <begin position="4"/>
        <end position="70"/>
    </location>
</feature>
<dbReference type="InterPro" id="IPR001623">
    <property type="entry name" value="DnaJ_domain"/>
</dbReference>
<evidence type="ECO:0000313" key="3">
    <source>
        <dbReference type="Proteomes" id="UP001499852"/>
    </source>
</evidence>
<evidence type="ECO:0000259" key="1">
    <source>
        <dbReference type="PROSITE" id="PS50076"/>
    </source>
</evidence>